<dbReference type="EMBL" id="GG738935">
    <property type="protein sequence ID" value="EFC36223.1"/>
    <property type="molecule type" value="Genomic_DNA"/>
</dbReference>
<feature type="region of interest" description="Disordered" evidence="1">
    <location>
        <begin position="236"/>
        <end position="281"/>
    </location>
</feature>
<name>D2W3Z4_NAEGR</name>
<dbReference type="VEuPathDB" id="AmoebaDB:NAEGRDRAFT_76120"/>
<evidence type="ECO:0000313" key="3">
    <source>
        <dbReference type="Proteomes" id="UP000006671"/>
    </source>
</evidence>
<protein>
    <submittedName>
        <fullName evidence="2">Predicted protein</fullName>
    </submittedName>
</protein>
<organism evidence="3">
    <name type="scientific">Naegleria gruberi</name>
    <name type="common">Amoeba</name>
    <dbReference type="NCBI Taxonomy" id="5762"/>
    <lineage>
        <taxon>Eukaryota</taxon>
        <taxon>Discoba</taxon>
        <taxon>Heterolobosea</taxon>
        <taxon>Tetramitia</taxon>
        <taxon>Eutetramitia</taxon>
        <taxon>Vahlkampfiidae</taxon>
        <taxon>Naegleria</taxon>
    </lineage>
</organism>
<feature type="compositionally biased region" description="Polar residues" evidence="1">
    <location>
        <begin position="153"/>
        <end position="186"/>
    </location>
</feature>
<feature type="compositionally biased region" description="Polar residues" evidence="1">
    <location>
        <begin position="1"/>
        <end position="14"/>
    </location>
</feature>
<dbReference type="RefSeq" id="XP_002668967.1">
    <property type="nucleotide sequence ID" value="XM_002668921.1"/>
</dbReference>
<feature type="region of interest" description="Disordered" evidence="1">
    <location>
        <begin position="405"/>
        <end position="461"/>
    </location>
</feature>
<feature type="region of interest" description="Disordered" evidence="1">
    <location>
        <begin position="108"/>
        <end position="186"/>
    </location>
</feature>
<dbReference type="Proteomes" id="UP000006671">
    <property type="component" value="Unassembled WGS sequence"/>
</dbReference>
<feature type="region of interest" description="Disordered" evidence="1">
    <location>
        <begin position="1"/>
        <end position="26"/>
    </location>
</feature>
<feature type="compositionally biased region" description="Polar residues" evidence="1">
    <location>
        <begin position="264"/>
        <end position="281"/>
    </location>
</feature>
<feature type="compositionally biased region" description="Low complexity" evidence="1">
    <location>
        <begin position="108"/>
        <end position="129"/>
    </location>
</feature>
<proteinExistence type="predicted"/>
<dbReference type="eggNOG" id="ENOG502SEQ2">
    <property type="taxonomic scope" value="Eukaryota"/>
</dbReference>
<gene>
    <name evidence="2" type="ORF">NAEGRDRAFT_76120</name>
</gene>
<feature type="compositionally biased region" description="Polar residues" evidence="1">
    <location>
        <begin position="422"/>
        <end position="434"/>
    </location>
</feature>
<sequence>MENSHTMKSHNNNIEESSKAEENGEENINEDHVLLSNLLENPSGSIQKTSKIFSITGVPYTSPASLLMKKVDGPKPQMVRRGSTTKLLITQIINESNVNDSLKTTSPCNFSNSSKCNSPSNQSVSSSHSRSFESENALLTSQHPSTPKYHTPSHFSTSEPKTFEQTPTPSNIIHHNTGTTPSKTVSESRNVIISSAFQSLETPKSSDRASARKKQAYSDDYLMAQNITPISSISTIIKQQQSQTPKNESKTTSQKKTTLKPRSAGTTTPKSMFSKSKVTLSGGSNTKFERANAKEWQSLVNINENDITHNQSKMDLSNVSVHHYEETEFEPNAYELKSRNQINHIKQTINQHKLMLAKRELESKERKKLLSPFISQEIDRVTKNIMEGGDYDHSELLFSSVSPAQSFSNDYDDDAGEDPKQKNSSAFSSHNTEFSSSNGTSSSNNPSGDSNTPNDSDDKTSRNYETLSFEVDEQLNRDLTEGVSEDITSYHRSNINHKSAVPKFPDNKLTDIEKQWVGYCVDKLRKVEGVDPKKIQTIAQNCVLTDRFKYKFFNPATEMDQDLGMGAMGGNKHTKPGLRIKFVLTELEQSSHMRLIRRLGHTLNFTKDLQFGMFHTALIVGNWYVEWNDNALAIVRKNSSSKAIFAFDLVMITKETDIHRCLDMIAQVCCEWNGTQTYDNKKNNCQHFTQAVLEKIGIDFESKLKGASKIYIDNLKKKGVCDMSMELTDKLKPLFNNVNSVKFNTHAELDSFYNTIKDKYPNYFDDEGKADEILLKSFDRAFWLRKESSKASAADEPQRGEGGCCLCPFNQYEDVYRVYLEKNSVNSKYSLGNYLPDIPQR</sequence>
<dbReference type="AlphaFoldDB" id="D2W3Z4"/>
<dbReference type="OrthoDB" id="10250661at2759"/>
<feature type="compositionally biased region" description="Low complexity" evidence="1">
    <location>
        <begin position="236"/>
        <end position="256"/>
    </location>
</feature>
<reference evidence="2 3" key="1">
    <citation type="journal article" date="2010" name="Cell">
        <title>The genome of Naegleria gruberi illuminates early eukaryotic versatility.</title>
        <authorList>
            <person name="Fritz-Laylin L.K."/>
            <person name="Prochnik S.E."/>
            <person name="Ginger M.L."/>
            <person name="Dacks J.B."/>
            <person name="Carpenter M.L."/>
            <person name="Field M.C."/>
            <person name="Kuo A."/>
            <person name="Paredez A."/>
            <person name="Chapman J."/>
            <person name="Pham J."/>
            <person name="Shu S."/>
            <person name="Neupane R."/>
            <person name="Cipriano M."/>
            <person name="Mancuso J."/>
            <person name="Tu H."/>
            <person name="Salamov A."/>
            <person name="Lindquist E."/>
            <person name="Shapiro H."/>
            <person name="Lucas S."/>
            <person name="Grigoriev I.V."/>
            <person name="Cande W.Z."/>
            <person name="Fulton C."/>
            <person name="Rokhsar D.S."/>
            <person name="Dawson S.C."/>
        </authorList>
    </citation>
    <scope>NUCLEOTIDE SEQUENCE [LARGE SCALE GENOMIC DNA]</scope>
    <source>
        <strain evidence="2 3">NEG-M</strain>
    </source>
</reference>
<dbReference type="KEGG" id="ngr:NAEGRDRAFT_76120"/>
<keyword evidence="3" id="KW-1185">Reference proteome</keyword>
<evidence type="ECO:0000313" key="2">
    <source>
        <dbReference type="EMBL" id="EFC36223.1"/>
    </source>
</evidence>
<evidence type="ECO:0000256" key="1">
    <source>
        <dbReference type="SAM" id="MobiDB-lite"/>
    </source>
</evidence>
<accession>D2W3Z4</accession>
<feature type="compositionally biased region" description="Low complexity" evidence="1">
    <location>
        <begin position="435"/>
        <end position="454"/>
    </location>
</feature>
<dbReference type="InParanoid" id="D2W3Z4"/>
<dbReference type="GeneID" id="8860893"/>